<feature type="active site" description="Nucleophile" evidence="6">
    <location>
        <position position="458"/>
    </location>
</feature>
<keyword evidence="3 6" id="KW-0133">Cell shape</keyword>
<evidence type="ECO:0000313" key="10">
    <source>
        <dbReference type="Proteomes" id="UP000078383"/>
    </source>
</evidence>
<evidence type="ECO:0000256" key="3">
    <source>
        <dbReference type="ARBA" id="ARBA00022960"/>
    </source>
</evidence>
<keyword evidence="7" id="KW-0812">Transmembrane</keyword>
<dbReference type="UniPathway" id="UPA00219"/>
<evidence type="ECO:0000256" key="4">
    <source>
        <dbReference type="ARBA" id="ARBA00022984"/>
    </source>
</evidence>
<dbReference type="PANTHER" id="PTHR30582:SF33">
    <property type="entry name" value="EXPORTED PROTEIN"/>
    <property type="match status" value="1"/>
</dbReference>
<keyword evidence="2" id="KW-0808">Transferase</keyword>
<evidence type="ECO:0000256" key="2">
    <source>
        <dbReference type="ARBA" id="ARBA00022679"/>
    </source>
</evidence>
<dbReference type="RefSeq" id="WP_055172583.1">
    <property type="nucleotide sequence ID" value="NZ_CZBX01000007.1"/>
</dbReference>
<organism evidence="9 10">
    <name type="scientific">[Ruminococcus] torques</name>
    <dbReference type="NCBI Taxonomy" id="33039"/>
    <lineage>
        <taxon>Bacteria</taxon>
        <taxon>Bacillati</taxon>
        <taxon>Bacillota</taxon>
        <taxon>Clostridia</taxon>
        <taxon>Lachnospirales</taxon>
        <taxon>Lachnospiraceae</taxon>
        <taxon>Mediterraneibacter</taxon>
    </lineage>
</organism>
<dbReference type="GO" id="GO:0071972">
    <property type="term" value="F:peptidoglycan L,D-transpeptidase activity"/>
    <property type="evidence" value="ECO:0007669"/>
    <property type="project" value="TreeGrafter"/>
</dbReference>
<feature type="transmembrane region" description="Helical" evidence="7">
    <location>
        <begin position="25"/>
        <end position="53"/>
    </location>
</feature>
<comment type="pathway">
    <text evidence="1 6">Cell wall biogenesis; peptidoglycan biosynthesis.</text>
</comment>
<keyword evidence="5 6" id="KW-0961">Cell wall biogenesis/degradation</keyword>
<keyword evidence="4 6" id="KW-0573">Peptidoglycan synthesis</keyword>
<proteinExistence type="predicted"/>
<gene>
    <name evidence="9" type="ORF">ERS852502_01822</name>
</gene>
<dbReference type="PROSITE" id="PS52029">
    <property type="entry name" value="LD_TPASE"/>
    <property type="match status" value="1"/>
</dbReference>
<keyword evidence="7" id="KW-1133">Transmembrane helix</keyword>
<dbReference type="Gene3D" id="3.10.20.800">
    <property type="match status" value="1"/>
</dbReference>
<evidence type="ECO:0000256" key="7">
    <source>
        <dbReference type="SAM" id="Phobius"/>
    </source>
</evidence>
<reference evidence="9 10" key="1">
    <citation type="submission" date="2015-09" db="EMBL/GenBank/DDBJ databases">
        <authorList>
            <consortium name="Pathogen Informatics"/>
        </authorList>
    </citation>
    <scope>NUCLEOTIDE SEQUENCE [LARGE SCALE GENOMIC DNA]</scope>
    <source>
        <strain evidence="9 10">2789STDY5834889</strain>
    </source>
</reference>
<dbReference type="GO" id="GO:0018104">
    <property type="term" value="P:peptidoglycan-protein cross-linking"/>
    <property type="evidence" value="ECO:0007669"/>
    <property type="project" value="TreeGrafter"/>
</dbReference>
<evidence type="ECO:0000259" key="8">
    <source>
        <dbReference type="PROSITE" id="PS52029"/>
    </source>
</evidence>
<dbReference type="Proteomes" id="UP000078383">
    <property type="component" value="Unassembled WGS sequence"/>
</dbReference>
<dbReference type="GO" id="GO:0071555">
    <property type="term" value="P:cell wall organization"/>
    <property type="evidence" value="ECO:0007669"/>
    <property type="project" value="UniProtKB-UniRule"/>
</dbReference>
<dbReference type="CDD" id="cd16913">
    <property type="entry name" value="YkuD_like"/>
    <property type="match status" value="1"/>
</dbReference>
<dbReference type="SUPFAM" id="SSF143985">
    <property type="entry name" value="L,D-transpeptidase pre-catalytic domain-like"/>
    <property type="match status" value="1"/>
</dbReference>
<evidence type="ECO:0000256" key="5">
    <source>
        <dbReference type="ARBA" id="ARBA00023316"/>
    </source>
</evidence>
<dbReference type="Pfam" id="PF12229">
    <property type="entry name" value="PG_binding_4"/>
    <property type="match status" value="2"/>
</dbReference>
<feature type="domain" description="L,D-TPase catalytic" evidence="8">
    <location>
        <begin position="354"/>
        <end position="482"/>
    </location>
</feature>
<dbReference type="InterPro" id="IPR038063">
    <property type="entry name" value="Transpep_catalytic_dom"/>
</dbReference>
<evidence type="ECO:0000256" key="6">
    <source>
        <dbReference type="PROSITE-ProRule" id="PRU01373"/>
    </source>
</evidence>
<dbReference type="Gene3D" id="2.40.440.10">
    <property type="entry name" value="L,D-transpeptidase catalytic domain-like"/>
    <property type="match status" value="1"/>
</dbReference>
<accession>A0A174ZMM4</accession>
<dbReference type="GO" id="GO:0016740">
    <property type="term" value="F:transferase activity"/>
    <property type="evidence" value="ECO:0007669"/>
    <property type="project" value="UniProtKB-KW"/>
</dbReference>
<evidence type="ECO:0000256" key="1">
    <source>
        <dbReference type="ARBA" id="ARBA00004752"/>
    </source>
</evidence>
<dbReference type="InterPro" id="IPR022029">
    <property type="entry name" value="YoaR-like_PG-bd"/>
</dbReference>
<keyword evidence="7" id="KW-0472">Membrane</keyword>
<dbReference type="AlphaFoldDB" id="A0A174ZMM4"/>
<dbReference type="EMBL" id="CZBX01000007">
    <property type="protein sequence ID" value="CUQ88643.1"/>
    <property type="molecule type" value="Genomic_DNA"/>
</dbReference>
<dbReference type="SUPFAM" id="SSF141523">
    <property type="entry name" value="L,D-transpeptidase catalytic domain-like"/>
    <property type="match status" value="1"/>
</dbReference>
<evidence type="ECO:0000313" key="9">
    <source>
        <dbReference type="EMBL" id="CUQ88643.1"/>
    </source>
</evidence>
<protein>
    <submittedName>
        <fullName evidence="9">Uncharacterized vancomycin resistance protein</fullName>
    </submittedName>
</protein>
<dbReference type="GO" id="GO:0008360">
    <property type="term" value="P:regulation of cell shape"/>
    <property type="evidence" value="ECO:0007669"/>
    <property type="project" value="UniProtKB-UniRule"/>
</dbReference>
<dbReference type="Pfam" id="PF03734">
    <property type="entry name" value="YkuD"/>
    <property type="match status" value="1"/>
</dbReference>
<sequence length="483" mass="53940">MSEKKVVRRRKVRRKKKQKTIDKKIWMIIGGIIAGLVIVYLAISVFFMSHFYINTQINGKNFSGKNAAAVENYIKNQVADYKLTIVEQNNMTDAIEGSDISLVYKENSDIEDALKKQNAFLWPQAFFSKSSAEVTIEVGYDEAALESKIESVQALNQEQTDPQSAYPKYDGNSFVVEPEVYGTKVDVDTFKAKVKDAITNFKSELNMMDEKCYAMPKYTSESPEVQKACDAMNNYLKASITYKMTNQNVVVNKDLISGWVTYDDNMNATLDESKVKEWLREFGKTYDTVGTTRSITTPGGKTVDVSGGTYGWSVDEAAELTALVDSIKKGEVVEKEPAYAQTAATHDAQDWGTTYLEVDIPAQHMWYVVNGAVQLETDVVTGLPTPERETPTGVYSILEMKRDKTLVGEINPSTGQPSYRTNVDYWMRVTWTGIGFHDATWNPSFGGSRYQTNGSHGCINMPLDQAASLYGMLSTGTPVIIHN</sequence>
<dbReference type="PANTHER" id="PTHR30582">
    <property type="entry name" value="L,D-TRANSPEPTIDASE"/>
    <property type="match status" value="1"/>
</dbReference>
<dbReference type="InterPro" id="IPR050979">
    <property type="entry name" value="LD-transpeptidase"/>
</dbReference>
<feature type="active site" description="Proton donor/acceptor" evidence="6">
    <location>
        <position position="437"/>
    </location>
</feature>
<name>A0A174ZMM4_9FIRM</name>
<dbReference type="GO" id="GO:0005576">
    <property type="term" value="C:extracellular region"/>
    <property type="evidence" value="ECO:0007669"/>
    <property type="project" value="TreeGrafter"/>
</dbReference>
<dbReference type="InterPro" id="IPR005490">
    <property type="entry name" value="LD_TPept_cat_dom"/>
</dbReference>
<dbReference type="InterPro" id="IPR038054">
    <property type="entry name" value="LD_TPept-like_central_sf"/>
</dbReference>